<comment type="caution">
    <text evidence="1">The sequence shown here is derived from an EMBL/GenBank/DDBJ whole genome shotgun (WGS) entry which is preliminary data.</text>
</comment>
<organism evidence="1 2">
    <name type="scientific">Clostridium tagluense</name>
    <dbReference type="NCBI Taxonomy" id="360422"/>
    <lineage>
        <taxon>Bacteria</taxon>
        <taxon>Bacillati</taxon>
        <taxon>Bacillota</taxon>
        <taxon>Clostridia</taxon>
        <taxon>Eubacteriales</taxon>
        <taxon>Clostridiaceae</taxon>
        <taxon>Clostridium</taxon>
    </lineage>
</organism>
<dbReference type="Proteomes" id="UP000287872">
    <property type="component" value="Unassembled WGS sequence"/>
</dbReference>
<accession>A0A401UNE0</accession>
<keyword evidence="2" id="KW-1185">Reference proteome</keyword>
<protein>
    <submittedName>
        <fullName evidence="1">Uncharacterized protein</fullName>
    </submittedName>
</protein>
<evidence type="ECO:0000313" key="1">
    <source>
        <dbReference type="EMBL" id="GCD11052.1"/>
    </source>
</evidence>
<gene>
    <name evidence="1" type="ORF">Ctaglu_26750</name>
</gene>
<dbReference type="AlphaFoldDB" id="A0A401UNE0"/>
<reference evidence="1 2" key="1">
    <citation type="submission" date="2018-11" db="EMBL/GenBank/DDBJ databases">
        <title>Genome sequencing and assembly of Clostridium tagluense strain A121.</title>
        <authorList>
            <person name="Murakami T."/>
            <person name="Segawa T."/>
            <person name="Shcherbakova V.A."/>
            <person name="Mori H."/>
            <person name="Yoshimura Y."/>
        </authorList>
    </citation>
    <scope>NUCLEOTIDE SEQUENCE [LARGE SCALE GENOMIC DNA]</scope>
    <source>
        <strain evidence="1 2">A121</strain>
    </source>
</reference>
<name>A0A401UNE0_9CLOT</name>
<sequence>MEYFIFVNLVYTYKGGVAIMRILVGQPIHEKNADQLEKEIKNNPNIDMDYIPRRIFSR</sequence>
<proteinExistence type="predicted"/>
<dbReference type="EMBL" id="BHYK01000014">
    <property type="protein sequence ID" value="GCD11052.1"/>
    <property type="molecule type" value="Genomic_DNA"/>
</dbReference>
<evidence type="ECO:0000313" key="2">
    <source>
        <dbReference type="Proteomes" id="UP000287872"/>
    </source>
</evidence>